<name>A0ABV9XGP0_9ACTN</name>
<proteinExistence type="predicted"/>
<sequence length="116" mass="12969">MKPIERMTDQELQIIKECLDAAVSGPFFPDWEFHSLMGFTRDEIAAVAASWPSPPIADTEDDAVNNVLTNLLGYPHGVESRWHECLPATRDQVAQVLARWRGEDVVDQDPGGNVEH</sequence>
<reference evidence="2" key="1">
    <citation type="journal article" date="2019" name="Int. J. Syst. Evol. Microbiol.">
        <title>The Global Catalogue of Microorganisms (GCM) 10K type strain sequencing project: providing services to taxonomists for standard genome sequencing and annotation.</title>
        <authorList>
            <consortium name="The Broad Institute Genomics Platform"/>
            <consortium name="The Broad Institute Genome Sequencing Center for Infectious Disease"/>
            <person name="Wu L."/>
            <person name="Ma J."/>
        </authorList>
    </citation>
    <scope>NUCLEOTIDE SEQUENCE [LARGE SCALE GENOMIC DNA]</scope>
    <source>
        <strain evidence="2">CGMCC 4.1648</strain>
    </source>
</reference>
<dbReference type="Proteomes" id="UP001595829">
    <property type="component" value="Unassembled WGS sequence"/>
</dbReference>
<organism evidence="1 2">
    <name type="scientific">Streptomyces coeruleoprunus</name>
    <dbReference type="NCBI Taxonomy" id="285563"/>
    <lineage>
        <taxon>Bacteria</taxon>
        <taxon>Bacillati</taxon>
        <taxon>Actinomycetota</taxon>
        <taxon>Actinomycetes</taxon>
        <taxon>Kitasatosporales</taxon>
        <taxon>Streptomycetaceae</taxon>
        <taxon>Streptomyces</taxon>
    </lineage>
</organism>
<dbReference type="RefSeq" id="WP_345685773.1">
    <property type="nucleotide sequence ID" value="NZ_BAABIT010000001.1"/>
</dbReference>
<protein>
    <recommendedName>
        <fullName evidence="3">DUF2293 domain-containing protein</fullName>
    </recommendedName>
</protein>
<evidence type="ECO:0000313" key="2">
    <source>
        <dbReference type="Proteomes" id="UP001595829"/>
    </source>
</evidence>
<dbReference type="EMBL" id="JBHSJD010000015">
    <property type="protein sequence ID" value="MFC5024511.1"/>
    <property type="molecule type" value="Genomic_DNA"/>
</dbReference>
<evidence type="ECO:0008006" key="3">
    <source>
        <dbReference type="Google" id="ProtNLM"/>
    </source>
</evidence>
<accession>A0ABV9XGP0</accession>
<gene>
    <name evidence="1" type="ORF">ACFPM3_20495</name>
</gene>
<comment type="caution">
    <text evidence="1">The sequence shown here is derived from an EMBL/GenBank/DDBJ whole genome shotgun (WGS) entry which is preliminary data.</text>
</comment>
<keyword evidence="2" id="KW-1185">Reference proteome</keyword>
<evidence type="ECO:0000313" key="1">
    <source>
        <dbReference type="EMBL" id="MFC5024511.1"/>
    </source>
</evidence>